<dbReference type="EMBL" id="CP065666">
    <property type="protein sequence ID" value="QPS03352.1"/>
    <property type="molecule type" value="Genomic_DNA"/>
</dbReference>
<reference evidence="2 5" key="2">
    <citation type="submission" date="2020-12" db="EMBL/GenBank/DDBJ databases">
        <title>FDA dAtabase for Regulatory Grade micrObial Sequences (FDA-ARGOS): Supporting development and validation of Infectious Disease Dx tests.</title>
        <authorList>
            <person name="Sproer C."/>
            <person name="Gronow S."/>
            <person name="Severitt S."/>
            <person name="Schroder I."/>
            <person name="Tallon L."/>
            <person name="Sadzewicz L."/>
            <person name="Zhao X."/>
            <person name="Boylan J."/>
            <person name="Ott S."/>
            <person name="Bowen H."/>
            <person name="Vavikolanu K."/>
            <person name="Mehta A."/>
            <person name="Aluvathingal J."/>
            <person name="Nadendla S."/>
            <person name="Lowell S."/>
            <person name="Myers T."/>
            <person name="Yan Y."/>
            <person name="Sichtig H."/>
        </authorList>
    </citation>
    <scope>NUCLEOTIDE SEQUENCE [LARGE SCALE GENOMIC DNA]</scope>
    <source>
        <strain evidence="2 5">FDAARGOS_910</strain>
    </source>
</reference>
<dbReference type="EMBL" id="UFRV01000006">
    <property type="protein sequence ID" value="SUU00168.1"/>
    <property type="molecule type" value="Genomic_DNA"/>
</dbReference>
<reference evidence="3 4" key="1">
    <citation type="submission" date="2018-06" db="EMBL/GenBank/DDBJ databases">
        <authorList>
            <consortium name="Pathogen Informatics"/>
            <person name="Doyle S."/>
        </authorList>
    </citation>
    <scope>NUCLEOTIDE SEQUENCE [LARGE SCALE GENOMIC DNA]</scope>
    <source>
        <strain evidence="3 4">NCTC10308</strain>
    </source>
</reference>
<protein>
    <submittedName>
        <fullName evidence="3">Uncharacterized protein</fullName>
    </submittedName>
</protein>
<name>A0A380UAW5_ACIJO</name>
<accession>A0A380UAW5</accession>
<dbReference type="Proteomes" id="UP000254227">
    <property type="component" value="Unassembled WGS sequence"/>
</dbReference>
<gene>
    <name evidence="2" type="ORF">I6G67_14255</name>
    <name evidence="3" type="ORF">NCTC10308_03472</name>
</gene>
<proteinExistence type="predicted"/>
<dbReference type="RefSeq" id="WP_004692373.1">
    <property type="nucleotide sequence ID" value="NZ_BBTB01000004.1"/>
</dbReference>
<dbReference type="AlphaFoldDB" id="A0A380UAW5"/>
<evidence type="ECO:0000256" key="1">
    <source>
        <dbReference type="SAM" id="Coils"/>
    </source>
</evidence>
<sequence length="320" mass="38051">MSHSELEFVTAPRLEQDVLEHYQTIRFAPIPEGTDYDAHQKNIDQEFKRKLSGYFSAWRRMMAVGIHEHLSFSFWADKFFQAYCSVLQEEQIRFFEVTAQRNAGFYIDKIVKRLRVLFESTSLTEEMHKLNERYEKRIEKLRESYRNTSQIYPDTADLKLELSLNEGGNEIIDLRQLERFLSNFQKSLAAEYWYRTQAIYRFYQIVRDDVQQRYVIHFYVSFNRSLYSGPLGYCQDIREHWMRVTGYLGTCVYPEMHHQLSDTDAQKALRIDRIMQEEAGCPLGALNEMPENQTGQFGLPNRICIYPKGFKWFDGAPVQR</sequence>
<organism evidence="3 4">
    <name type="scientific">Acinetobacter johnsonii</name>
    <dbReference type="NCBI Taxonomy" id="40214"/>
    <lineage>
        <taxon>Bacteria</taxon>
        <taxon>Pseudomonadati</taxon>
        <taxon>Pseudomonadota</taxon>
        <taxon>Gammaproteobacteria</taxon>
        <taxon>Moraxellales</taxon>
        <taxon>Moraxellaceae</taxon>
        <taxon>Acinetobacter</taxon>
    </lineage>
</organism>
<keyword evidence="1" id="KW-0175">Coiled coil</keyword>
<evidence type="ECO:0000313" key="3">
    <source>
        <dbReference type="EMBL" id="SUU00168.1"/>
    </source>
</evidence>
<feature type="coiled-coil region" evidence="1">
    <location>
        <begin position="124"/>
        <end position="151"/>
    </location>
</feature>
<evidence type="ECO:0000313" key="2">
    <source>
        <dbReference type="EMBL" id="QPS03352.1"/>
    </source>
</evidence>
<dbReference type="Proteomes" id="UP000595107">
    <property type="component" value="Chromosome"/>
</dbReference>
<evidence type="ECO:0000313" key="4">
    <source>
        <dbReference type="Proteomes" id="UP000254227"/>
    </source>
</evidence>
<evidence type="ECO:0000313" key="5">
    <source>
        <dbReference type="Proteomes" id="UP000595107"/>
    </source>
</evidence>